<dbReference type="InterPro" id="IPR029063">
    <property type="entry name" value="SAM-dependent_MTases_sf"/>
</dbReference>
<dbReference type="NCBIfam" id="TIGR03438">
    <property type="entry name" value="egtD_ergothio"/>
    <property type="match status" value="1"/>
</dbReference>
<evidence type="ECO:0000256" key="1">
    <source>
        <dbReference type="ARBA" id="ARBA00022603"/>
    </source>
</evidence>
<dbReference type="GO" id="GO:0008168">
    <property type="term" value="F:methyltransferase activity"/>
    <property type="evidence" value="ECO:0007669"/>
    <property type="project" value="UniProtKB-KW"/>
</dbReference>
<dbReference type="GO" id="GO:0032259">
    <property type="term" value="P:methylation"/>
    <property type="evidence" value="ECO:0007669"/>
    <property type="project" value="UniProtKB-KW"/>
</dbReference>
<dbReference type="InterPro" id="IPR019257">
    <property type="entry name" value="MeTrfase_dom"/>
</dbReference>
<feature type="domain" description="Histidine-specific methyltransferase SAM-dependent" evidence="3">
    <location>
        <begin position="38"/>
        <end position="339"/>
    </location>
</feature>
<dbReference type="SUPFAM" id="SSF53335">
    <property type="entry name" value="S-adenosyl-L-methionine-dependent methyltransferases"/>
    <property type="match status" value="1"/>
</dbReference>
<dbReference type="InterPro" id="IPR035094">
    <property type="entry name" value="EgtD"/>
</dbReference>
<dbReference type="Gene3D" id="3.40.50.150">
    <property type="entry name" value="Vaccinia Virus protein VP39"/>
    <property type="match status" value="1"/>
</dbReference>
<dbReference type="InterPro" id="IPR051128">
    <property type="entry name" value="EgtD_Methyltrsf_superfamily"/>
</dbReference>
<evidence type="ECO:0000313" key="4">
    <source>
        <dbReference type="EMBL" id="OEJ75289.1"/>
    </source>
</evidence>
<keyword evidence="2 4" id="KW-0808">Transferase</keyword>
<keyword evidence="1 4" id="KW-0489">Methyltransferase</keyword>
<comment type="caution">
    <text evidence="4">The sequence shown here is derived from an EMBL/GenBank/DDBJ whole genome shotgun (WGS) entry which is preliminary data.</text>
</comment>
<organism evidence="4">
    <name type="scientific">Desertifilum tharense IPPAS B-1220</name>
    <dbReference type="NCBI Taxonomy" id="1781255"/>
    <lineage>
        <taxon>Bacteria</taxon>
        <taxon>Bacillati</taxon>
        <taxon>Cyanobacteriota</taxon>
        <taxon>Cyanophyceae</taxon>
        <taxon>Desertifilales</taxon>
        <taxon>Desertifilaceae</taxon>
        <taxon>Desertifilum</taxon>
    </lineage>
</organism>
<dbReference type="PANTHER" id="PTHR43397:SF1">
    <property type="entry name" value="ERGOTHIONEINE BIOSYNTHESIS PROTEIN 1"/>
    <property type="match status" value="1"/>
</dbReference>
<reference evidence="4" key="1">
    <citation type="submission" date="2016-09" db="EMBL/GenBank/DDBJ databases">
        <title>Draft genome of thermotolerant cyanobacterium Desertifilum sp. strain IPPAS B-1220.</title>
        <authorList>
            <person name="Sinetova M.A."/>
            <person name="Bolakhan K."/>
            <person name="Zayadan B.K."/>
            <person name="Mironov K.S."/>
            <person name="Ustinova V."/>
            <person name="Kupriyanova E.V."/>
            <person name="Sidorov R.A."/>
            <person name="Skrypnik A.N."/>
            <person name="Gogoleva N.E."/>
            <person name="Gogolev Y.V."/>
            <person name="Los D.A."/>
        </authorList>
    </citation>
    <scope>NUCLEOTIDE SEQUENCE [LARGE SCALE GENOMIC DNA]</scope>
    <source>
        <strain evidence="4">IPPAS B-1220</strain>
    </source>
</reference>
<dbReference type="Pfam" id="PF10017">
    <property type="entry name" value="Methyltransf_33"/>
    <property type="match status" value="1"/>
</dbReference>
<dbReference type="InterPro" id="IPR017804">
    <property type="entry name" value="MeTrfase_EgtD-like"/>
</dbReference>
<dbReference type="OrthoDB" id="5289726at2"/>
<name>A0A1E5QKT0_9CYAN</name>
<dbReference type="PIRSF" id="PIRSF018005">
    <property type="entry name" value="UCP018005"/>
    <property type="match status" value="1"/>
</dbReference>
<evidence type="ECO:0000256" key="2">
    <source>
        <dbReference type="ARBA" id="ARBA00022679"/>
    </source>
</evidence>
<dbReference type="PANTHER" id="PTHR43397">
    <property type="entry name" value="ERGOTHIONEINE BIOSYNTHESIS PROTEIN 1"/>
    <property type="match status" value="1"/>
</dbReference>
<protein>
    <submittedName>
        <fullName evidence="4">Dimethylhistidine N-methyltransferase</fullName>
    </submittedName>
</protein>
<gene>
    <name evidence="4" type="ORF">BH720_10795</name>
</gene>
<proteinExistence type="predicted"/>
<sequence length="346" mass="39727">MIVRRIDSNFATHQSLQNRLTLEQFLNTQAISHAEGLEVIQGLTQNPKTLPPKYFYDSKGSHLFEQICQLPEYYPTRTETAILKQYASEIAQLTGPCELVELGSGSSTKTRILLDAYQKLEFPLRYIPIDVSAGMLEDTAQKLLTEYPSLQVHALASTYEVALTKLPPTKMPTRMLCFIGSTLGNLDLDECDRFFSQVTDTLTEGEYFLLGVDLQKPKEILEAAYNDAQGITAEFNLNLLNHLNRRFQANFDLSLFEHWAFYNEDARQIEMHLRSLKDQVIHLRELQIEATFAAGETLRTEISRKFELQQMQAYLQAKGLKTLKYWTDSRQWFGLILAQLQLVEKN</sequence>
<dbReference type="STRING" id="1781255.BH720_10795"/>
<dbReference type="EMBL" id="MJGC01000053">
    <property type="protein sequence ID" value="OEJ75289.1"/>
    <property type="molecule type" value="Genomic_DNA"/>
</dbReference>
<evidence type="ECO:0000259" key="3">
    <source>
        <dbReference type="Pfam" id="PF10017"/>
    </source>
</evidence>
<accession>A0A1E5QKT0</accession>
<dbReference type="AlphaFoldDB" id="A0A1E5QKT0"/>